<feature type="domain" description="RecBCD enzyme subunit RecD N-terminal" evidence="14">
    <location>
        <begin position="52"/>
        <end position="160"/>
    </location>
</feature>
<sequence length="645" mass="66772">MTTPTTSTTTPTTSTGAPAAAATAAVPGADPADRSAHRARGVSGLLREFNDLGLLHAADVHVARRLGAVTGEDDERVLLAVALAVRAVRHGSVVLHLRQVPETVVPEDVEDSGAVGTVAVRWPDPEEWLAALRRSPLLVEHAPGETTGPAAPLHLVGDGLWLDRYWRQELAVAEDLRARSAAVAGYDPAAVDAVLDRLWPGGLADDQRTAAAVCLAHGVSVLGGGPGTGKTTTVARLLAAVHALSPGPPRVALAAPTGKAAARLTEAVVSAAGTDGFTDGFTDDERRFLRSTTASTLHRLLGIRPGSVRARYDAEHRLPHDVVIVDEASMVGLGVMARLLAALRPGARLVLVGDPQQLASVEVGAVLADLVAPAERAAPGAAPAVPHGVALLRRTHRFADRGGIAAIAAAVRRGAAEEVVDLLRAGGPDVEFLEVPDEELVAGAALEAVRAEVLRRSAAVVEAARAGDAAAALTALDAHRTLCAHRRGTRGVSHWSALAQRWAVEDLGVQPRTDGRYVGLPVIVTANDPGVGVFNGDTGVVLDRDGTLVAAIARGAGPLLVPLARLAAVEPVHAMTVHRSQGSQFDVVTVLAAPERSPLATREMFYTALTRAKVRVRVVGSPEAVAAAVSRPLARATGLAERLRG</sequence>
<dbReference type="PANTHER" id="PTHR43788">
    <property type="entry name" value="DNA2/NAM7 HELICASE FAMILY MEMBER"/>
    <property type="match status" value="1"/>
</dbReference>
<keyword evidence="5 11" id="KW-0347">Helicase</keyword>
<evidence type="ECO:0000256" key="11">
    <source>
        <dbReference type="HAMAP-Rule" id="MF_01487"/>
    </source>
</evidence>
<dbReference type="SUPFAM" id="SSF52540">
    <property type="entry name" value="P-loop containing nucleoside triphosphate hydrolases"/>
    <property type="match status" value="1"/>
</dbReference>
<dbReference type="EC" id="5.6.2.3" evidence="11"/>
<dbReference type="HAMAP" id="MF_01487">
    <property type="entry name" value="RecD"/>
    <property type="match status" value="1"/>
</dbReference>
<feature type="compositionally biased region" description="Low complexity" evidence="12">
    <location>
        <begin position="1"/>
        <end position="30"/>
    </location>
</feature>
<evidence type="ECO:0000256" key="1">
    <source>
        <dbReference type="ARBA" id="ARBA00022722"/>
    </source>
</evidence>
<evidence type="ECO:0000256" key="10">
    <source>
        <dbReference type="ARBA" id="ARBA00023235"/>
    </source>
</evidence>
<comment type="similarity">
    <text evidence="11">Belongs to the RecD family.</text>
</comment>
<name>A0A7W4TK12_KINRA</name>
<reference evidence="15 16" key="2">
    <citation type="submission" date="2020-08" db="EMBL/GenBank/DDBJ databases">
        <authorList>
            <person name="Partida-Martinez L."/>
            <person name="Huntemann M."/>
            <person name="Clum A."/>
            <person name="Wang J."/>
            <person name="Palaniappan K."/>
            <person name="Ritter S."/>
            <person name="Chen I.-M."/>
            <person name="Stamatis D."/>
            <person name="Reddy T."/>
            <person name="O'Malley R."/>
            <person name="Daum C."/>
            <person name="Shapiro N."/>
            <person name="Ivanova N."/>
            <person name="Kyrpides N."/>
            <person name="Woyke T."/>
        </authorList>
    </citation>
    <scope>NUCLEOTIDE SEQUENCE [LARGE SCALE GENOMIC DNA]</scope>
    <source>
        <strain evidence="15 16">AS2.23</strain>
    </source>
</reference>
<keyword evidence="9 11" id="KW-0234">DNA repair</keyword>
<dbReference type="GO" id="GO:0043139">
    <property type="term" value="F:5'-3' DNA helicase activity"/>
    <property type="evidence" value="ECO:0007669"/>
    <property type="project" value="UniProtKB-UniRule"/>
</dbReference>
<keyword evidence="4 11" id="KW-0378">Hydrolase</keyword>
<protein>
    <recommendedName>
        <fullName evidence="11">RecBCD enzyme subunit RecD</fullName>
        <ecNumber evidence="11">5.6.2.3</ecNumber>
    </recommendedName>
    <alternativeName>
        <fullName evidence="11">DNA 5'-3' helicase subunit RecD</fullName>
    </alternativeName>
    <alternativeName>
        <fullName evidence="11">Exonuclease V subunit RecD</fullName>
        <shortName evidence="11">ExoV subunit RecD</shortName>
    </alternativeName>
    <alternativeName>
        <fullName evidence="11">Helicase/nuclease RecBCD subunit RecD</fullName>
    </alternativeName>
</protein>
<dbReference type="Gene3D" id="1.10.10.1020">
    <property type="entry name" value="RecBCD complex, subunit RecD, N-terminal domain"/>
    <property type="match status" value="1"/>
</dbReference>
<dbReference type="GO" id="GO:0009338">
    <property type="term" value="C:exodeoxyribonuclease V complex"/>
    <property type="evidence" value="ECO:0007669"/>
    <property type="project" value="InterPro"/>
</dbReference>
<evidence type="ECO:0000256" key="7">
    <source>
        <dbReference type="ARBA" id="ARBA00022840"/>
    </source>
</evidence>
<dbReference type="Pfam" id="PF13538">
    <property type="entry name" value="UvrD_C_2"/>
    <property type="match status" value="1"/>
</dbReference>
<dbReference type="InterPro" id="IPR049550">
    <property type="entry name" value="RecD_N"/>
</dbReference>
<dbReference type="CDD" id="cd17933">
    <property type="entry name" value="DEXSc_RecD-like"/>
    <property type="match status" value="1"/>
</dbReference>
<keyword evidence="6 11" id="KW-0269">Exonuclease</keyword>
<feature type="binding site" evidence="11">
    <location>
        <begin position="224"/>
        <end position="231"/>
    </location>
    <ligand>
        <name>ATP</name>
        <dbReference type="ChEBI" id="CHEBI:30616"/>
    </ligand>
</feature>
<dbReference type="PANTHER" id="PTHR43788:SF6">
    <property type="entry name" value="DNA HELICASE B"/>
    <property type="match status" value="1"/>
</dbReference>
<evidence type="ECO:0000259" key="14">
    <source>
        <dbReference type="Pfam" id="PF21185"/>
    </source>
</evidence>
<proteinExistence type="inferred from homology"/>
<accession>A0A7W4TK12</accession>
<dbReference type="GO" id="GO:0005524">
    <property type="term" value="F:ATP binding"/>
    <property type="evidence" value="ECO:0007669"/>
    <property type="project" value="UniProtKB-UniRule"/>
</dbReference>
<comment type="function">
    <text evidence="11">A helicase/nuclease that prepares dsDNA breaks (DSB) for recombinational DNA repair. Binds to DSBs and unwinds DNA via a highly rapid and processive ATP-dependent bidirectional helicase activity. Unwinds dsDNA until it encounters a Chi (crossover hotspot instigator) sequence from the 3' direction. Cuts ssDNA a few nucleotides 3' to the Chi site. The properties and activities of the enzyme are changed at Chi. The Chi-altered holoenzyme produces a long 3'-ssDNA overhang and facilitates RecA-binding to the ssDNA for homologous DNA recombination and repair. Holoenzyme degrades any linearized DNA that is unable to undergo homologous recombination. In the holoenzyme this subunit has ssDNA-dependent ATPase and 5'-3' helicase activity. When added to pre-assembled RecBC greatly stimulates nuclease activity and augments holoenzyme processivity. Negatively regulates the RecA-loading ability of RecBCD.</text>
</comment>
<dbReference type="Gene3D" id="3.40.50.300">
    <property type="entry name" value="P-loop containing nucleotide triphosphate hydrolases"/>
    <property type="match status" value="3"/>
</dbReference>
<feature type="domain" description="UvrD-like helicase C-terminal" evidence="13">
    <location>
        <begin position="572"/>
        <end position="619"/>
    </location>
</feature>
<dbReference type="GO" id="GO:0017116">
    <property type="term" value="F:single-stranded DNA helicase activity"/>
    <property type="evidence" value="ECO:0007669"/>
    <property type="project" value="TreeGrafter"/>
</dbReference>
<dbReference type="EMBL" id="JACHVY010000001">
    <property type="protein sequence ID" value="MBB2900323.1"/>
    <property type="molecule type" value="Genomic_DNA"/>
</dbReference>
<evidence type="ECO:0000256" key="3">
    <source>
        <dbReference type="ARBA" id="ARBA00022763"/>
    </source>
</evidence>
<reference evidence="15 16" key="1">
    <citation type="submission" date="2020-08" db="EMBL/GenBank/DDBJ databases">
        <title>The Agave Microbiome: Exploring the role of microbial communities in plant adaptations to desert environments.</title>
        <authorList>
            <person name="Partida-Martinez L.P."/>
        </authorList>
    </citation>
    <scope>NUCLEOTIDE SEQUENCE [LARGE SCALE GENOMIC DNA]</scope>
    <source>
        <strain evidence="15 16">AS2.23</strain>
    </source>
</reference>
<dbReference type="InterPro" id="IPR027417">
    <property type="entry name" value="P-loop_NTPase"/>
</dbReference>
<dbReference type="InterPro" id="IPR027785">
    <property type="entry name" value="UvrD-like_helicase_C"/>
</dbReference>
<dbReference type="GO" id="GO:0000724">
    <property type="term" value="P:double-strand break repair via homologous recombination"/>
    <property type="evidence" value="ECO:0007669"/>
    <property type="project" value="UniProtKB-UniRule"/>
</dbReference>
<dbReference type="NCBIfam" id="TIGR01447">
    <property type="entry name" value="recD"/>
    <property type="match status" value="1"/>
</dbReference>
<organism evidence="15 16">
    <name type="scientific">Kineococcus radiotolerans</name>
    <dbReference type="NCBI Taxonomy" id="131568"/>
    <lineage>
        <taxon>Bacteria</taxon>
        <taxon>Bacillati</taxon>
        <taxon>Actinomycetota</taxon>
        <taxon>Actinomycetes</taxon>
        <taxon>Kineosporiales</taxon>
        <taxon>Kineosporiaceae</taxon>
        <taxon>Kineococcus</taxon>
    </lineage>
</organism>
<evidence type="ECO:0000259" key="13">
    <source>
        <dbReference type="Pfam" id="PF13538"/>
    </source>
</evidence>
<comment type="caution">
    <text evidence="15">The sequence shown here is derived from an EMBL/GenBank/DDBJ whole genome shotgun (WGS) entry which is preliminary data.</text>
</comment>
<evidence type="ECO:0000256" key="6">
    <source>
        <dbReference type="ARBA" id="ARBA00022839"/>
    </source>
</evidence>
<keyword evidence="10 11" id="KW-0413">Isomerase</keyword>
<evidence type="ECO:0000256" key="4">
    <source>
        <dbReference type="ARBA" id="ARBA00022801"/>
    </source>
</evidence>
<keyword evidence="8 11" id="KW-0238">DNA-binding</keyword>
<feature type="region of interest" description="Disordered" evidence="12">
    <location>
        <begin position="1"/>
        <end position="36"/>
    </location>
</feature>
<keyword evidence="7 11" id="KW-0067">ATP-binding</keyword>
<evidence type="ECO:0000256" key="9">
    <source>
        <dbReference type="ARBA" id="ARBA00023204"/>
    </source>
</evidence>
<comment type="miscellaneous">
    <text evidence="11">In the RecBCD complex, RecB has a slow 3'-5' helicase, an exonuclease activity and loads RecA onto ssDNA, RecD has a fast 5'-3' helicase activity, while RecC stimulates the ATPase and processivity of the RecB helicase and contributes to recognition of the Chi site.</text>
</comment>
<evidence type="ECO:0000256" key="8">
    <source>
        <dbReference type="ARBA" id="ARBA00023125"/>
    </source>
</evidence>
<dbReference type="AlphaFoldDB" id="A0A7W4TK12"/>
<keyword evidence="2 11" id="KW-0547">Nucleotide-binding</keyword>
<evidence type="ECO:0000256" key="12">
    <source>
        <dbReference type="SAM" id="MobiDB-lite"/>
    </source>
</evidence>
<dbReference type="InterPro" id="IPR041851">
    <property type="entry name" value="RecD_N_sf"/>
</dbReference>
<keyword evidence="1 11" id="KW-0540">Nuclease</keyword>
<dbReference type="Pfam" id="PF21185">
    <property type="entry name" value="RecD_N"/>
    <property type="match status" value="1"/>
</dbReference>
<comment type="subunit">
    <text evidence="11">Heterotrimer of RecB, RecC and RecD. All subunits contribute to DNA-binding.</text>
</comment>
<comment type="catalytic activity">
    <reaction evidence="11">
        <text>ATP + H2O = ADP + phosphate + H(+)</text>
        <dbReference type="Rhea" id="RHEA:13065"/>
        <dbReference type="ChEBI" id="CHEBI:15377"/>
        <dbReference type="ChEBI" id="CHEBI:15378"/>
        <dbReference type="ChEBI" id="CHEBI:30616"/>
        <dbReference type="ChEBI" id="CHEBI:43474"/>
        <dbReference type="ChEBI" id="CHEBI:456216"/>
        <dbReference type="EC" id="5.6.2.3"/>
    </reaction>
</comment>
<dbReference type="GO" id="GO:0008854">
    <property type="term" value="F:exodeoxyribonuclease V activity"/>
    <property type="evidence" value="ECO:0007669"/>
    <property type="project" value="InterPro"/>
</dbReference>
<dbReference type="GO" id="GO:0003677">
    <property type="term" value="F:DNA binding"/>
    <property type="evidence" value="ECO:0007669"/>
    <property type="project" value="UniProtKB-UniRule"/>
</dbReference>
<evidence type="ECO:0000256" key="2">
    <source>
        <dbReference type="ARBA" id="ARBA00022741"/>
    </source>
</evidence>
<evidence type="ECO:0000313" key="16">
    <source>
        <dbReference type="Proteomes" id="UP000533269"/>
    </source>
</evidence>
<dbReference type="InterPro" id="IPR050534">
    <property type="entry name" value="Coronavir_polyprotein_1ab"/>
</dbReference>
<keyword evidence="3 11" id="KW-0227">DNA damage</keyword>
<dbReference type="Pfam" id="PF13245">
    <property type="entry name" value="AAA_19"/>
    <property type="match status" value="1"/>
</dbReference>
<dbReference type="InterPro" id="IPR006344">
    <property type="entry name" value="RecD"/>
</dbReference>
<dbReference type="CDD" id="cd18809">
    <property type="entry name" value="SF1_C_RecD"/>
    <property type="match status" value="1"/>
</dbReference>
<evidence type="ECO:0000313" key="15">
    <source>
        <dbReference type="EMBL" id="MBB2900323.1"/>
    </source>
</evidence>
<dbReference type="Proteomes" id="UP000533269">
    <property type="component" value="Unassembled WGS sequence"/>
</dbReference>
<gene>
    <name evidence="11" type="primary">recD</name>
    <name evidence="15" type="ORF">FHR75_001111</name>
</gene>
<evidence type="ECO:0000256" key="5">
    <source>
        <dbReference type="ARBA" id="ARBA00022806"/>
    </source>
</evidence>